<name>A0A327M7U1_9PROT</name>
<comment type="catalytic activity">
    <reaction evidence="6">
        <text>GTP + H2O = GDP + phosphate + H(+)</text>
        <dbReference type="Rhea" id="RHEA:19669"/>
        <dbReference type="ChEBI" id="CHEBI:15377"/>
        <dbReference type="ChEBI" id="CHEBI:15378"/>
        <dbReference type="ChEBI" id="CHEBI:37565"/>
        <dbReference type="ChEBI" id="CHEBI:43474"/>
        <dbReference type="ChEBI" id="CHEBI:58189"/>
    </reaction>
    <physiologicalReaction direction="left-to-right" evidence="6">
        <dbReference type="Rhea" id="RHEA:19670"/>
    </physiologicalReaction>
</comment>
<evidence type="ECO:0000259" key="7">
    <source>
        <dbReference type="SMART" id="SM00833"/>
    </source>
</evidence>
<dbReference type="PANTHER" id="PTHR13748:SF62">
    <property type="entry name" value="COBW DOMAIN-CONTAINING PROTEIN"/>
    <property type="match status" value="1"/>
</dbReference>
<evidence type="ECO:0000256" key="3">
    <source>
        <dbReference type="ARBA" id="ARBA00023186"/>
    </source>
</evidence>
<evidence type="ECO:0000313" key="9">
    <source>
        <dbReference type="Proteomes" id="UP000249065"/>
    </source>
</evidence>
<feature type="domain" description="CobW C-terminal" evidence="7">
    <location>
        <begin position="220"/>
        <end position="315"/>
    </location>
</feature>
<dbReference type="RefSeq" id="WP_111470807.1">
    <property type="nucleotide sequence ID" value="NZ_QLIX01000011.1"/>
</dbReference>
<dbReference type="EMBL" id="QLIX01000011">
    <property type="protein sequence ID" value="RAI58173.1"/>
    <property type="molecule type" value="Genomic_DNA"/>
</dbReference>
<dbReference type="OrthoDB" id="9808822at2"/>
<dbReference type="Gene3D" id="3.30.1220.10">
    <property type="entry name" value="CobW-like, C-terminal domain"/>
    <property type="match status" value="1"/>
</dbReference>
<dbReference type="InterPro" id="IPR027417">
    <property type="entry name" value="P-loop_NTPase"/>
</dbReference>
<reference evidence="9" key="1">
    <citation type="submission" date="2018-06" db="EMBL/GenBank/DDBJ databases">
        <authorList>
            <person name="Khan S.A."/>
        </authorList>
    </citation>
    <scope>NUCLEOTIDE SEQUENCE [LARGE SCALE GENOMIC DNA]</scope>
    <source>
        <strain evidence="9">DB-1506</strain>
    </source>
</reference>
<comment type="similarity">
    <text evidence="4">Belongs to the SIMIBI class G3E GTPase family. ZNG1 subfamily.</text>
</comment>
<evidence type="ECO:0000256" key="6">
    <source>
        <dbReference type="ARBA" id="ARBA00049117"/>
    </source>
</evidence>
<keyword evidence="9" id="KW-1185">Reference proteome</keyword>
<evidence type="ECO:0000256" key="2">
    <source>
        <dbReference type="ARBA" id="ARBA00022801"/>
    </source>
</evidence>
<sequence length="325" mass="34307">MIPVTVVTGFLGAGKTTLLRRVLRDPAWADSAVIVNEFGEISLDHDLIAVSEERFVSAATGCLCCLARDDLTRTLLDLAAQRAAGAVPPYARVLIETSGLADPAPVLHALMQDAALGATHALAGVVTLVDAAQGAAALSRHPEARRQVMLADRILVTKPDLATPPEAAIRALNPVAPLRAAVQGAAEPGWLLAPAPPPEHLPALLAAMQAEAAARHTPGLGAIALEREAPLPALALTLWLQGLAEHAGPRLLRLKGLVALTECPERPAVLQAVQHLVHPLDWLDSWPGGERRSRLMIIGERIPRHFPARLLAAIEAEVAAEAARR</sequence>
<proteinExistence type="inferred from homology"/>
<dbReference type="SMART" id="SM00833">
    <property type="entry name" value="CobW_C"/>
    <property type="match status" value="1"/>
</dbReference>
<evidence type="ECO:0000256" key="1">
    <source>
        <dbReference type="ARBA" id="ARBA00022741"/>
    </source>
</evidence>
<comment type="function">
    <text evidence="5">Zinc chaperone that directly transfers zinc cofactor to target proteins, thereby activating them. Zinc is transferred from the CXCC motif in the GTPase domain to the zinc binding site in target proteins in a process requiring GTP hydrolysis.</text>
</comment>
<dbReference type="Gene3D" id="3.40.50.300">
    <property type="entry name" value="P-loop containing nucleotide triphosphate hydrolases"/>
    <property type="match status" value="1"/>
</dbReference>
<dbReference type="InterPro" id="IPR011629">
    <property type="entry name" value="CobW-like_C"/>
</dbReference>
<evidence type="ECO:0000256" key="4">
    <source>
        <dbReference type="ARBA" id="ARBA00034320"/>
    </source>
</evidence>
<dbReference type="InterPro" id="IPR003495">
    <property type="entry name" value="CobW/HypB/UreG_nucleotide-bd"/>
</dbReference>
<dbReference type="GO" id="GO:0005737">
    <property type="term" value="C:cytoplasm"/>
    <property type="evidence" value="ECO:0007669"/>
    <property type="project" value="TreeGrafter"/>
</dbReference>
<organism evidence="8 9">
    <name type="scientific">Roseicella frigidaeris</name>
    <dbReference type="NCBI Taxonomy" id="2230885"/>
    <lineage>
        <taxon>Bacteria</taxon>
        <taxon>Pseudomonadati</taxon>
        <taxon>Pseudomonadota</taxon>
        <taxon>Alphaproteobacteria</taxon>
        <taxon>Acetobacterales</taxon>
        <taxon>Roseomonadaceae</taxon>
        <taxon>Roseicella</taxon>
    </lineage>
</organism>
<dbReference type="GO" id="GO:0016787">
    <property type="term" value="F:hydrolase activity"/>
    <property type="evidence" value="ECO:0007669"/>
    <property type="project" value="UniProtKB-KW"/>
</dbReference>
<dbReference type="Proteomes" id="UP000249065">
    <property type="component" value="Unassembled WGS sequence"/>
</dbReference>
<protein>
    <submittedName>
        <fullName evidence="8">GTP-binding protein</fullName>
    </submittedName>
</protein>
<dbReference type="Pfam" id="PF02492">
    <property type="entry name" value="cobW"/>
    <property type="match status" value="1"/>
</dbReference>
<keyword evidence="3" id="KW-0143">Chaperone</keyword>
<dbReference type="InterPro" id="IPR036627">
    <property type="entry name" value="CobW-likC_sf"/>
</dbReference>
<evidence type="ECO:0000313" key="8">
    <source>
        <dbReference type="EMBL" id="RAI58173.1"/>
    </source>
</evidence>
<dbReference type="Pfam" id="PF07683">
    <property type="entry name" value="CobW_C"/>
    <property type="match status" value="1"/>
</dbReference>
<dbReference type="InterPro" id="IPR051316">
    <property type="entry name" value="Zinc-reg_GTPase_activator"/>
</dbReference>
<dbReference type="PANTHER" id="PTHR13748">
    <property type="entry name" value="COBW-RELATED"/>
    <property type="match status" value="1"/>
</dbReference>
<dbReference type="CDD" id="cd03112">
    <property type="entry name" value="CobW-like"/>
    <property type="match status" value="1"/>
</dbReference>
<accession>A0A327M7U1</accession>
<keyword evidence="2" id="KW-0378">Hydrolase</keyword>
<dbReference type="GO" id="GO:0000166">
    <property type="term" value="F:nucleotide binding"/>
    <property type="evidence" value="ECO:0007669"/>
    <property type="project" value="UniProtKB-KW"/>
</dbReference>
<dbReference type="SUPFAM" id="SSF52540">
    <property type="entry name" value="P-loop containing nucleoside triphosphate hydrolases"/>
    <property type="match status" value="1"/>
</dbReference>
<dbReference type="SUPFAM" id="SSF90002">
    <property type="entry name" value="Hypothetical protein YjiA, C-terminal domain"/>
    <property type="match status" value="1"/>
</dbReference>
<keyword evidence="1" id="KW-0547">Nucleotide-binding</keyword>
<comment type="caution">
    <text evidence="8">The sequence shown here is derived from an EMBL/GenBank/DDBJ whole genome shotgun (WGS) entry which is preliminary data.</text>
</comment>
<evidence type="ECO:0000256" key="5">
    <source>
        <dbReference type="ARBA" id="ARBA00045658"/>
    </source>
</evidence>
<gene>
    <name evidence="8" type="ORF">DOO78_15700</name>
</gene>
<dbReference type="AlphaFoldDB" id="A0A327M7U1"/>